<evidence type="ECO:0000313" key="2">
    <source>
        <dbReference type="EMBL" id="UOR05833.1"/>
    </source>
</evidence>
<organism evidence="2 3">
    <name type="scientific">Hymenobacter aerilatus</name>
    <dbReference type="NCBI Taxonomy" id="2932251"/>
    <lineage>
        <taxon>Bacteria</taxon>
        <taxon>Pseudomonadati</taxon>
        <taxon>Bacteroidota</taxon>
        <taxon>Cytophagia</taxon>
        <taxon>Cytophagales</taxon>
        <taxon>Hymenobacteraceae</taxon>
        <taxon>Hymenobacter</taxon>
    </lineage>
</organism>
<dbReference type="EMBL" id="CP095053">
    <property type="protein sequence ID" value="UOR05833.1"/>
    <property type="molecule type" value="Genomic_DNA"/>
</dbReference>
<accession>A0A8T9SYM0</accession>
<sequence length="186" mass="20429">MLRTSFSWLFLSLLAFATAACCGSVACDNREKNADTLFFRFAPSVTDEAIETVYIVRTYTPKPNAIPTPTPGPPVRDTARLISTAADSSTNRNLAIGNNTPFVATANRKLNAYTYEIYTPNPADTTGKTKVLRFDITNVQLQGGFNDEDGCCTYYMNTLKTIDLYNGRTLQSGIDLNKISYAPLVP</sequence>
<protein>
    <recommendedName>
        <fullName evidence="4">Lipoprotein</fullName>
    </recommendedName>
</protein>
<dbReference type="RefSeq" id="WP_245094379.1">
    <property type="nucleotide sequence ID" value="NZ_CP095053.1"/>
</dbReference>
<name>A0A8T9SYM0_9BACT</name>
<evidence type="ECO:0008006" key="4">
    <source>
        <dbReference type="Google" id="ProtNLM"/>
    </source>
</evidence>
<keyword evidence="1" id="KW-0732">Signal</keyword>
<feature type="chain" id="PRO_5035923988" description="Lipoprotein" evidence="1">
    <location>
        <begin position="20"/>
        <end position="186"/>
    </location>
</feature>
<dbReference type="KEGG" id="haei:MUN82_01745"/>
<keyword evidence="3" id="KW-1185">Reference proteome</keyword>
<proteinExistence type="predicted"/>
<reference evidence="2 3" key="1">
    <citation type="submission" date="2022-04" db="EMBL/GenBank/DDBJ databases">
        <title>Hymenobacter sp. isolated from the air.</title>
        <authorList>
            <person name="Won M."/>
            <person name="Lee C.-M."/>
            <person name="Woen H.-Y."/>
            <person name="Kwon S.-W."/>
        </authorList>
    </citation>
    <scope>NUCLEOTIDE SEQUENCE [LARGE SCALE GENOMIC DNA]</scope>
    <source>
        <strain evidence="3">5413 J-13</strain>
    </source>
</reference>
<gene>
    <name evidence="2" type="ORF">MUN82_01745</name>
</gene>
<dbReference type="PROSITE" id="PS51257">
    <property type="entry name" value="PROKAR_LIPOPROTEIN"/>
    <property type="match status" value="1"/>
</dbReference>
<evidence type="ECO:0000256" key="1">
    <source>
        <dbReference type="SAM" id="SignalP"/>
    </source>
</evidence>
<dbReference type="AlphaFoldDB" id="A0A8T9SYM0"/>
<evidence type="ECO:0000313" key="3">
    <source>
        <dbReference type="Proteomes" id="UP000829925"/>
    </source>
</evidence>
<dbReference type="Proteomes" id="UP000829925">
    <property type="component" value="Chromosome"/>
</dbReference>
<feature type="signal peptide" evidence="1">
    <location>
        <begin position="1"/>
        <end position="19"/>
    </location>
</feature>